<keyword evidence="6" id="KW-1185">Reference proteome</keyword>
<name>A0ABY6J809_9BACT</name>
<sequence length="273" mass="30948">MHYQEYNTHPDLASIVKCYWTLEVPAQPDAGRQLVLPDGCIEMFFILGDDIKRFTNGDDYLLQPRQMVLGQITQPFYIAPTGAVHTFAIRFYPYGFANFIKKPISELANTETPLQDVFGEAAANTITQAISQATDTQARITAIETFLLALLQQQTTVDKIVASTVEKIIQSGGSTPIRELMNDDKAKRRQLERHFRKHIGISPKQLCKVIRLQATLQMLLDQRTASFTSVAYENEYFDQAHFIKDFKEFTGVTPGEFLTADEMALSSLLYHKK</sequence>
<dbReference type="SUPFAM" id="SSF46689">
    <property type="entry name" value="Homeodomain-like"/>
    <property type="match status" value="1"/>
</dbReference>
<dbReference type="InterPro" id="IPR009057">
    <property type="entry name" value="Homeodomain-like_sf"/>
</dbReference>
<keyword evidence="2" id="KW-0238">DNA-binding</keyword>
<keyword evidence="3" id="KW-0804">Transcription</keyword>
<dbReference type="PANTHER" id="PTHR46796">
    <property type="entry name" value="HTH-TYPE TRANSCRIPTIONAL ACTIVATOR RHAS-RELATED"/>
    <property type="match status" value="1"/>
</dbReference>
<accession>A0ABY6J809</accession>
<organism evidence="5 6">
    <name type="scientific">Chitinophaga horti</name>
    <dbReference type="NCBI Taxonomy" id="2920382"/>
    <lineage>
        <taxon>Bacteria</taxon>
        <taxon>Pseudomonadati</taxon>
        <taxon>Bacteroidota</taxon>
        <taxon>Chitinophagia</taxon>
        <taxon>Chitinophagales</taxon>
        <taxon>Chitinophagaceae</taxon>
        <taxon>Chitinophaga</taxon>
    </lineage>
</organism>
<feature type="domain" description="HTH araC/xylS-type" evidence="4">
    <location>
        <begin position="159"/>
        <end position="260"/>
    </location>
</feature>
<dbReference type="InterPro" id="IPR018060">
    <property type="entry name" value="HTH_AraC"/>
</dbReference>
<evidence type="ECO:0000256" key="3">
    <source>
        <dbReference type="ARBA" id="ARBA00023163"/>
    </source>
</evidence>
<dbReference type="SMART" id="SM00342">
    <property type="entry name" value="HTH_ARAC"/>
    <property type="match status" value="1"/>
</dbReference>
<evidence type="ECO:0000313" key="6">
    <source>
        <dbReference type="Proteomes" id="UP001162741"/>
    </source>
</evidence>
<protein>
    <submittedName>
        <fullName evidence="5">Helix-turn-helix domain-containing protein</fullName>
    </submittedName>
</protein>
<evidence type="ECO:0000256" key="1">
    <source>
        <dbReference type="ARBA" id="ARBA00023015"/>
    </source>
</evidence>
<reference evidence="5" key="1">
    <citation type="submission" date="2022-10" db="EMBL/GenBank/DDBJ databases">
        <title>Chitinophaga sp. nov., isolated from soil.</title>
        <authorList>
            <person name="Jeon C.O."/>
        </authorList>
    </citation>
    <scope>NUCLEOTIDE SEQUENCE</scope>
    <source>
        <strain evidence="5">R8</strain>
    </source>
</reference>
<dbReference type="RefSeq" id="WP_264282312.1">
    <property type="nucleotide sequence ID" value="NZ_CP107006.1"/>
</dbReference>
<evidence type="ECO:0000256" key="2">
    <source>
        <dbReference type="ARBA" id="ARBA00023125"/>
    </source>
</evidence>
<dbReference type="Proteomes" id="UP001162741">
    <property type="component" value="Chromosome"/>
</dbReference>
<dbReference type="EMBL" id="CP107006">
    <property type="protein sequence ID" value="UYQ94424.1"/>
    <property type="molecule type" value="Genomic_DNA"/>
</dbReference>
<dbReference type="PANTHER" id="PTHR46796:SF13">
    <property type="entry name" value="HTH-TYPE TRANSCRIPTIONAL ACTIVATOR RHAS"/>
    <property type="match status" value="1"/>
</dbReference>
<keyword evidence="1" id="KW-0805">Transcription regulation</keyword>
<evidence type="ECO:0000313" key="5">
    <source>
        <dbReference type="EMBL" id="UYQ94424.1"/>
    </source>
</evidence>
<dbReference type="InterPro" id="IPR050204">
    <property type="entry name" value="AraC_XylS_family_regulators"/>
</dbReference>
<dbReference type="Pfam" id="PF12833">
    <property type="entry name" value="HTH_18"/>
    <property type="match status" value="1"/>
</dbReference>
<evidence type="ECO:0000259" key="4">
    <source>
        <dbReference type="PROSITE" id="PS01124"/>
    </source>
</evidence>
<dbReference type="PROSITE" id="PS01124">
    <property type="entry name" value="HTH_ARAC_FAMILY_2"/>
    <property type="match status" value="1"/>
</dbReference>
<proteinExistence type="predicted"/>
<gene>
    <name evidence="5" type="ORF">MKQ68_04890</name>
</gene>
<dbReference type="Gene3D" id="1.10.10.60">
    <property type="entry name" value="Homeodomain-like"/>
    <property type="match status" value="1"/>
</dbReference>
<dbReference type="InterPro" id="IPR046532">
    <property type="entry name" value="DUF6597"/>
</dbReference>
<dbReference type="Pfam" id="PF20240">
    <property type="entry name" value="DUF6597"/>
    <property type="match status" value="1"/>
</dbReference>